<name>A0A1B1S854_9BACT</name>
<dbReference type="AlphaFoldDB" id="A0A1B1S854"/>
<sequence length="560" mass="61765">MKKSLFIAAAAAVPAIAMAQAGVDVAHLSELGMRGTARFMSMGGAFTALGGDLSTLGQNPAGIGIYRSSEVGITLDLNFQSFQASAPSMTDTHNQTRFNVNNFGYIGTMKLYSEATPTFSFGASYSRINSFDRVFKGNFNNLGGSSLSNYVAAFTNSLNPMGDGYSPYRDVDLIWGSNYNPYDNAPWMSVLAYNSLIINNGQENSNGQISFQGLMGDGTTGSANFDIREKGHVDEYNITFGGNIYNTLYWGIGFGITDVDYTQWSYYGERLSNAYLSVRTDEGPKDLYYKDVPGTASYGLTNYLHSSGSGFNVKFGLILKPINEFRIGIAVHTPTWYSMTDTYWGAIDYNMLPDNGLLAPNGEHYKNETDNVVANDSYDNFHDYHLRTHWRIMVGAAGVIGGKAIISADYEYRGANMQLSDVNNNEYVDVSDEIKTYYKGVNIFRVGAEYRVTPQLSLRAGYSYESSPVKQWVANDGENIQFAGTIPSYSFNKATQYITAGLGYRVGRFAIDLAYVNKHRESTWHAYSPIVAEGTIVMDSPQATVKSNYNQLVLSLGYKF</sequence>
<evidence type="ECO:0000313" key="3">
    <source>
        <dbReference type="EMBL" id="TGY70253.1"/>
    </source>
</evidence>
<dbReference type="GeneID" id="65536027"/>
<feature type="signal peptide" evidence="1">
    <location>
        <begin position="1"/>
        <end position="19"/>
    </location>
</feature>
<evidence type="ECO:0000313" key="5">
    <source>
        <dbReference type="Proteomes" id="UP000306630"/>
    </source>
</evidence>
<evidence type="ECO:0000313" key="2">
    <source>
        <dbReference type="EMBL" id="ANU62978.1"/>
    </source>
</evidence>
<keyword evidence="1" id="KW-0732">Signal</keyword>
<dbReference type="EMBL" id="SRYD01000062">
    <property type="protein sequence ID" value="TGY70253.1"/>
    <property type="molecule type" value="Genomic_DNA"/>
</dbReference>
<evidence type="ECO:0000256" key="1">
    <source>
        <dbReference type="SAM" id="SignalP"/>
    </source>
</evidence>
<organism evidence="2 4">
    <name type="scientific">Muribaculum intestinale</name>
    <dbReference type="NCBI Taxonomy" id="1796646"/>
    <lineage>
        <taxon>Bacteria</taxon>
        <taxon>Pseudomonadati</taxon>
        <taxon>Bacteroidota</taxon>
        <taxon>Bacteroidia</taxon>
        <taxon>Bacteroidales</taxon>
        <taxon>Muribaculaceae</taxon>
        <taxon>Muribaculum</taxon>
    </lineage>
</organism>
<dbReference type="Proteomes" id="UP000306630">
    <property type="component" value="Unassembled WGS sequence"/>
</dbReference>
<reference evidence="4" key="1">
    <citation type="submission" date="2016-04" db="EMBL/GenBank/DDBJ databases">
        <title>Complete Genome Sequences of Twelve Strains of a Stable Defined Moderately Diverse Mouse Microbiota 2 (sDMDMm2).</title>
        <authorList>
            <person name="Uchimura Y."/>
            <person name="Wyss M."/>
            <person name="Brugiroux S."/>
            <person name="Limenitakis J.P."/>
            <person name="Stecher B."/>
            <person name="McCoy K.D."/>
            <person name="Macpherson A.J."/>
        </authorList>
    </citation>
    <scope>NUCLEOTIDE SEQUENCE [LARGE SCALE GENOMIC DNA]</scope>
    <source>
        <strain evidence="4">YL27</strain>
    </source>
</reference>
<reference evidence="2" key="2">
    <citation type="submission" date="2017-04" db="EMBL/GenBank/DDBJ databases">
        <title>Complete Genome Sequences of Twelve Strains of a Stable Defined Moderately Diverse Mouse Microbiota 2 (sDMDMm2).</title>
        <authorList>
            <person name="Uchimura Y."/>
            <person name="Wyss M."/>
            <person name="Brugiroux S."/>
            <person name="Limenitakis J.P."/>
            <person name="Stecher B."/>
            <person name="McCoy K.D."/>
            <person name="Macpherson A.J."/>
        </authorList>
    </citation>
    <scope>NUCLEOTIDE SEQUENCE</scope>
    <source>
        <strain evidence="2">YL27</strain>
    </source>
</reference>
<dbReference type="RefSeq" id="WP_068960338.1">
    <property type="nucleotide sequence ID" value="NZ_CAJTAP010000006.1"/>
</dbReference>
<evidence type="ECO:0000313" key="4">
    <source>
        <dbReference type="Proteomes" id="UP000186351"/>
    </source>
</evidence>
<reference evidence="3 5" key="3">
    <citation type="submission" date="2019-04" db="EMBL/GenBank/DDBJ databases">
        <title>Microbes associate with the intestines of laboratory mice.</title>
        <authorList>
            <person name="Navarre W."/>
            <person name="Wong E."/>
            <person name="Huang K."/>
            <person name="Tropini C."/>
            <person name="Ng K."/>
            <person name="Yu B."/>
        </authorList>
    </citation>
    <scope>NUCLEOTIDE SEQUENCE [LARGE SCALE GENOMIC DNA]</scope>
    <source>
        <strain evidence="3 5">NM06_A21</strain>
    </source>
</reference>
<dbReference type="OrthoDB" id="9765571at2"/>
<dbReference type="KEGG" id="pary:A4V02_04095"/>
<evidence type="ECO:0008006" key="6">
    <source>
        <dbReference type="Google" id="ProtNLM"/>
    </source>
</evidence>
<keyword evidence="4" id="KW-1185">Reference proteome</keyword>
<dbReference type="SUPFAM" id="SSF56935">
    <property type="entry name" value="Porins"/>
    <property type="match status" value="1"/>
</dbReference>
<protein>
    <recommendedName>
        <fullName evidence="6">Hemin receptor</fullName>
    </recommendedName>
</protein>
<dbReference type="Gene3D" id="2.40.160.60">
    <property type="entry name" value="Outer membrane protein transport protein (OMPP1/FadL/TodX)"/>
    <property type="match status" value="1"/>
</dbReference>
<dbReference type="STRING" id="1796646.A4V02_04095"/>
<feature type="chain" id="PRO_5008529269" description="Hemin receptor" evidence="1">
    <location>
        <begin position="20"/>
        <end position="560"/>
    </location>
</feature>
<dbReference type="Proteomes" id="UP000186351">
    <property type="component" value="Chromosome"/>
</dbReference>
<dbReference type="EMBL" id="CP015402">
    <property type="protein sequence ID" value="ANU62978.1"/>
    <property type="molecule type" value="Genomic_DNA"/>
</dbReference>
<accession>A0A1Z2XKI7</accession>
<proteinExistence type="predicted"/>
<gene>
    <name evidence="2" type="ORF">A4V02_04095</name>
    <name evidence="3" type="ORF">E5333_12990</name>
</gene>
<accession>A0A1B1S854</accession>